<name>R8BJ05_PHAM7</name>
<dbReference type="AlphaFoldDB" id="R8BJ05"/>
<dbReference type="SUPFAM" id="SSF53474">
    <property type="entry name" value="alpha/beta-Hydrolases"/>
    <property type="match status" value="1"/>
</dbReference>
<organism evidence="2 3">
    <name type="scientific">Phaeoacremonium minimum (strain UCR-PA7)</name>
    <name type="common">Esca disease fungus</name>
    <name type="synonym">Togninia minima</name>
    <dbReference type="NCBI Taxonomy" id="1286976"/>
    <lineage>
        <taxon>Eukaryota</taxon>
        <taxon>Fungi</taxon>
        <taxon>Dikarya</taxon>
        <taxon>Ascomycota</taxon>
        <taxon>Pezizomycotina</taxon>
        <taxon>Sordariomycetes</taxon>
        <taxon>Sordariomycetidae</taxon>
        <taxon>Togniniales</taxon>
        <taxon>Togniniaceae</taxon>
        <taxon>Phaeoacremonium</taxon>
    </lineage>
</organism>
<dbReference type="GO" id="GO:0016042">
    <property type="term" value="P:lipid catabolic process"/>
    <property type="evidence" value="ECO:0007669"/>
    <property type="project" value="InterPro"/>
</dbReference>
<accession>R8BJ05</accession>
<evidence type="ECO:0000259" key="1">
    <source>
        <dbReference type="Pfam" id="PF12697"/>
    </source>
</evidence>
<dbReference type="GO" id="GO:0004806">
    <property type="term" value="F:triacylglycerol lipase activity"/>
    <property type="evidence" value="ECO:0007669"/>
    <property type="project" value="InterPro"/>
</dbReference>
<dbReference type="PIRSF" id="PIRSF029171">
    <property type="entry name" value="Esterase_LipA"/>
    <property type="match status" value="1"/>
</dbReference>
<gene>
    <name evidence="2" type="ORF">UCRPA7_5248</name>
</gene>
<sequence length="330" mass="35656">MVPFALALQGMVVVAPDYAGLGLGSLPNGERILHAYDASPAQANDVANAMIAARSAFPNLLSTDTPFVTAGHSQGGAIAWAFAERQAVQPIPGYKGTVTFAPPVDGVKLIADGNEAYANNSTEPWVLAARSFIQHSVIAGVTAVYPGFNYTGMTAKVYDRFHNVMAKIQGCLPTDNIVFSDLLPSELGDPSWTSHPTALEFQKRTRVSGKKVAGPFLIIAGKKDGAVPVATVKAAVDDTCAVNANGTAAIEYVMYEGQDHFPVIQASQVYWMQWIKDRLAGKSLRSKVSEGSCTKRTVQEFRTEFNKPYTPPNWLVTQVTDPREVWKYTL</sequence>
<dbReference type="InterPro" id="IPR029058">
    <property type="entry name" value="AB_hydrolase_fold"/>
</dbReference>
<dbReference type="EMBL" id="KB933176">
    <property type="protein sequence ID" value="EON99237.1"/>
    <property type="molecule type" value="Genomic_DNA"/>
</dbReference>
<protein>
    <submittedName>
        <fullName evidence="2">Putative secretory protein</fullName>
    </submittedName>
</protein>
<dbReference type="PANTHER" id="PTHR34853">
    <property type="match status" value="1"/>
</dbReference>
<proteinExistence type="predicted"/>
<dbReference type="Gene3D" id="3.40.50.1820">
    <property type="entry name" value="alpha/beta hydrolase"/>
    <property type="match status" value="2"/>
</dbReference>
<feature type="domain" description="AB hydrolase-1" evidence="1">
    <location>
        <begin position="6"/>
        <end position="266"/>
    </location>
</feature>
<evidence type="ECO:0000313" key="2">
    <source>
        <dbReference type="EMBL" id="EON99237.1"/>
    </source>
</evidence>
<dbReference type="InterPro" id="IPR000073">
    <property type="entry name" value="AB_hydrolase_1"/>
</dbReference>
<dbReference type="HOGENOM" id="CLU_029538_1_1_1"/>
<dbReference type="InterPro" id="IPR005152">
    <property type="entry name" value="Lipase_secreted"/>
</dbReference>
<dbReference type="PANTHER" id="PTHR34853:SF1">
    <property type="entry name" value="LIPASE 5"/>
    <property type="match status" value="1"/>
</dbReference>
<dbReference type="GeneID" id="19325782"/>
<dbReference type="eggNOG" id="ENOG502SHFS">
    <property type="taxonomic scope" value="Eukaryota"/>
</dbReference>
<dbReference type="Pfam" id="PF12697">
    <property type="entry name" value="Abhydrolase_6"/>
    <property type="match status" value="1"/>
</dbReference>
<dbReference type="RefSeq" id="XP_007915986.1">
    <property type="nucleotide sequence ID" value="XM_007917795.1"/>
</dbReference>
<dbReference type="KEGG" id="tmn:UCRPA7_5248"/>
<dbReference type="OrthoDB" id="5382058at2759"/>
<reference evidence="3" key="1">
    <citation type="journal article" date="2013" name="Genome Announc.">
        <title>Draft genome sequence of the ascomycete Phaeoacremonium aleophilum strain UCR-PA7, a causal agent of the esca disease complex in grapevines.</title>
        <authorList>
            <person name="Blanco-Ulate B."/>
            <person name="Rolshausen P."/>
            <person name="Cantu D."/>
        </authorList>
    </citation>
    <scope>NUCLEOTIDE SEQUENCE [LARGE SCALE GENOMIC DNA]</scope>
    <source>
        <strain evidence="3">UCR-PA7</strain>
    </source>
</reference>
<keyword evidence="3" id="KW-1185">Reference proteome</keyword>
<dbReference type="Proteomes" id="UP000014074">
    <property type="component" value="Unassembled WGS sequence"/>
</dbReference>
<evidence type="ECO:0000313" key="3">
    <source>
        <dbReference type="Proteomes" id="UP000014074"/>
    </source>
</evidence>